<sequence>MQEKAKSPRPCRIEGLVSGLSGPSVFDIHLLVTTRLEAAQHLAGPSRAEATELPPLRTAGSNDTHNSEESDIVVDNSRERNGDGSSFEAINDNITADARIRRQHSRMLGRPHPTCIHR</sequence>
<feature type="region of interest" description="Disordered" evidence="1">
    <location>
        <begin position="42"/>
        <end position="118"/>
    </location>
</feature>
<organism evidence="2 3">
    <name type="scientific">Colletotrichum musicola</name>
    <dbReference type="NCBI Taxonomy" id="2175873"/>
    <lineage>
        <taxon>Eukaryota</taxon>
        <taxon>Fungi</taxon>
        <taxon>Dikarya</taxon>
        <taxon>Ascomycota</taxon>
        <taxon>Pezizomycotina</taxon>
        <taxon>Sordariomycetes</taxon>
        <taxon>Hypocreomycetidae</taxon>
        <taxon>Glomerellales</taxon>
        <taxon>Glomerellaceae</taxon>
        <taxon>Colletotrichum</taxon>
        <taxon>Colletotrichum orchidearum species complex</taxon>
    </lineage>
</organism>
<feature type="compositionally biased region" description="Basic residues" evidence="1">
    <location>
        <begin position="101"/>
        <end position="118"/>
    </location>
</feature>
<name>A0A8H6MKX8_9PEZI</name>
<keyword evidence="3" id="KW-1185">Reference proteome</keyword>
<proteinExistence type="predicted"/>
<evidence type="ECO:0000256" key="1">
    <source>
        <dbReference type="SAM" id="MobiDB-lite"/>
    </source>
</evidence>
<evidence type="ECO:0000313" key="2">
    <source>
        <dbReference type="EMBL" id="KAF6794634.1"/>
    </source>
</evidence>
<accession>A0A8H6MKX8</accession>
<dbReference type="Proteomes" id="UP000639643">
    <property type="component" value="Unassembled WGS sequence"/>
</dbReference>
<evidence type="ECO:0000313" key="3">
    <source>
        <dbReference type="Proteomes" id="UP000639643"/>
    </source>
</evidence>
<comment type="caution">
    <text evidence="2">The sequence shown here is derived from an EMBL/GenBank/DDBJ whole genome shotgun (WGS) entry which is preliminary data.</text>
</comment>
<dbReference type="AlphaFoldDB" id="A0A8H6MKX8"/>
<protein>
    <submittedName>
        <fullName evidence="2">Uncharacterized protein</fullName>
    </submittedName>
</protein>
<reference evidence="2" key="1">
    <citation type="journal article" date="2020" name="Phytopathology">
        <title>Genome Sequence Resources of Colletotrichum truncatum, C. plurivorum, C. musicola, and C. sojae: Four Species Pathogenic to Soybean (Glycine max).</title>
        <authorList>
            <person name="Rogerio F."/>
            <person name="Boufleur T.R."/>
            <person name="Ciampi-Guillardi M."/>
            <person name="Sukno S.A."/>
            <person name="Thon M.R."/>
            <person name="Massola Junior N.S."/>
            <person name="Baroncelli R."/>
        </authorList>
    </citation>
    <scope>NUCLEOTIDE SEQUENCE</scope>
    <source>
        <strain evidence="2">LFN0074</strain>
    </source>
</reference>
<dbReference type="EMBL" id="WIGM01001542">
    <property type="protein sequence ID" value="KAF6794634.1"/>
    <property type="molecule type" value="Genomic_DNA"/>
</dbReference>
<gene>
    <name evidence="2" type="ORF">CMUS01_15992</name>
</gene>